<protein>
    <submittedName>
        <fullName evidence="2">Uncharacterized protein</fullName>
    </submittedName>
</protein>
<dbReference type="Proteomes" id="UP000288805">
    <property type="component" value="Unassembled WGS sequence"/>
</dbReference>
<dbReference type="PANTHER" id="PTHR37393:SF1">
    <property type="entry name" value="AT-RICH INTERACTIVE DOMAIN-CONTAINING PROTEIN 1A-LIKE"/>
    <property type="match status" value="1"/>
</dbReference>
<organism evidence="2 3">
    <name type="scientific">Vitis vinifera</name>
    <name type="common">Grape</name>
    <dbReference type="NCBI Taxonomy" id="29760"/>
    <lineage>
        <taxon>Eukaryota</taxon>
        <taxon>Viridiplantae</taxon>
        <taxon>Streptophyta</taxon>
        <taxon>Embryophyta</taxon>
        <taxon>Tracheophyta</taxon>
        <taxon>Spermatophyta</taxon>
        <taxon>Magnoliopsida</taxon>
        <taxon>eudicotyledons</taxon>
        <taxon>Gunneridae</taxon>
        <taxon>Pentapetalae</taxon>
        <taxon>rosids</taxon>
        <taxon>Vitales</taxon>
        <taxon>Vitaceae</taxon>
        <taxon>Viteae</taxon>
        <taxon>Vitis</taxon>
    </lineage>
</organism>
<feature type="compositionally biased region" description="Basic and acidic residues" evidence="1">
    <location>
        <begin position="127"/>
        <end position="136"/>
    </location>
</feature>
<feature type="compositionally biased region" description="Basic and acidic residues" evidence="1">
    <location>
        <begin position="857"/>
        <end position="869"/>
    </location>
</feature>
<feature type="compositionally biased region" description="Basic and acidic residues" evidence="1">
    <location>
        <begin position="152"/>
        <end position="169"/>
    </location>
</feature>
<gene>
    <name evidence="2" type="ORF">CK203_007566</name>
</gene>
<feature type="compositionally biased region" description="Gly residues" evidence="1">
    <location>
        <begin position="875"/>
        <end position="884"/>
    </location>
</feature>
<comment type="caution">
    <text evidence="2">The sequence shown here is derived from an EMBL/GenBank/DDBJ whole genome shotgun (WGS) entry which is preliminary data.</text>
</comment>
<feature type="compositionally biased region" description="Polar residues" evidence="1">
    <location>
        <begin position="50"/>
        <end position="63"/>
    </location>
</feature>
<name>A0A438G186_VITVI</name>
<dbReference type="EMBL" id="QGNW01000684">
    <property type="protein sequence ID" value="RVW65966.1"/>
    <property type="molecule type" value="Genomic_DNA"/>
</dbReference>
<evidence type="ECO:0000256" key="1">
    <source>
        <dbReference type="SAM" id="MobiDB-lite"/>
    </source>
</evidence>
<feature type="compositionally biased region" description="Polar residues" evidence="1">
    <location>
        <begin position="78"/>
        <end position="105"/>
    </location>
</feature>
<dbReference type="AlphaFoldDB" id="A0A438G186"/>
<evidence type="ECO:0000313" key="3">
    <source>
        <dbReference type="Proteomes" id="UP000288805"/>
    </source>
</evidence>
<feature type="region of interest" description="Disordered" evidence="1">
    <location>
        <begin position="1"/>
        <end position="173"/>
    </location>
</feature>
<feature type="region of interest" description="Disordered" evidence="1">
    <location>
        <begin position="422"/>
        <end position="488"/>
    </location>
</feature>
<feature type="compositionally biased region" description="Basic and acidic residues" evidence="1">
    <location>
        <begin position="106"/>
        <end position="115"/>
    </location>
</feature>
<evidence type="ECO:0000313" key="2">
    <source>
        <dbReference type="EMBL" id="RVW65966.1"/>
    </source>
</evidence>
<proteinExistence type="predicted"/>
<feature type="region of interest" description="Disordered" evidence="1">
    <location>
        <begin position="757"/>
        <end position="777"/>
    </location>
</feature>
<feature type="region of interest" description="Disordered" evidence="1">
    <location>
        <begin position="847"/>
        <end position="884"/>
    </location>
</feature>
<feature type="region of interest" description="Disordered" evidence="1">
    <location>
        <begin position="506"/>
        <end position="548"/>
    </location>
</feature>
<sequence length="884" mass="94651">MQSQLRPQAPPQSWQQHSHAYPQPQQKVAMLHGMQPQLPQNVGRPGMPNQGVQPQPFPQSQAGLSGAVQLRPMHLGPNQPSANQTLGQHLEQSAHSQPGLNVKQTTFEKPDDDLSNKGVGGQEGESFSEKTAREDANGVAATSGIESNTVEIKSETDMKSMDEKQKTTGEDEDTISRINNSAKEIPESMRALGSDPMQQASEDGEPVIKQMVKEEVIKSTVERSPGGKSIGIVVEDQKDELSVPPKQVEQVEHSLLQDKEIQNGLLMKNPPIQQVEILDEMGGKLQKDSGDASGVMQLFTATNRGTEAVPPAPIPDSSAQNATPRGSVSVSERKMLNQPGARQGLCAPSSSSANFGWGKASATTNAIWSHCPAKAAAPSSGQAMPPPGLVHNAPVPGGILGPGSAASFGRGLSHFAPPQRSFEPPSVVSQGHYNQGHGLPSHAGPSRISQGELFGRPPLGPLPAGSFDSHGGMMVRAPPHGPEGQQRPVNPVESEIFSNPRPNYFDGRQSDSHIPGSSERGPFGQPSGIQSNMMRMNGGLGIESSLPVGLQDERFKSLPEPGRRSSDHGKFAEDLKQFSRGSQGFVMDAAQGLLDKAPLGFNYDSGFKSSAGTGTSRFFPPPHPGGDGERSRAVGFHEDNVGRSDMAPQPESSLAFPHRGFGGLSGVPGRQSDLDDIDGRESRRFGEGSKTFNLPLMKVGFQFCPATCVERGEHFGSRNIPGQLRFGEPVFDAFLGHPRMGELSGPGNFPSRLSAGESFGGSNKSGHPRIGEPGFRSTYSLHGYPNDHGFRPPGDMESFDNSRKRKPLSMAWCRICNIDCETVDGLDMHSQTREHQQMAMDIVLSIKQQNAKKQKLTSKDHSTPEDSSKSKKGVLRGGGISIKP</sequence>
<reference evidence="2 3" key="1">
    <citation type="journal article" date="2018" name="PLoS Genet.">
        <title>Population sequencing reveals clonal diversity and ancestral inbreeding in the grapevine cultivar Chardonnay.</title>
        <authorList>
            <person name="Roach M.J."/>
            <person name="Johnson D.L."/>
            <person name="Bohlmann J."/>
            <person name="van Vuuren H.J."/>
            <person name="Jones S.J."/>
            <person name="Pretorius I.S."/>
            <person name="Schmidt S.A."/>
            <person name="Borneman A.R."/>
        </authorList>
    </citation>
    <scope>NUCLEOTIDE SEQUENCE [LARGE SCALE GENOMIC DNA]</scope>
    <source>
        <strain evidence="3">cv. Chardonnay</strain>
        <tissue evidence="2">Leaf</tissue>
    </source>
</reference>
<feature type="region of interest" description="Disordered" evidence="1">
    <location>
        <begin position="656"/>
        <end position="680"/>
    </location>
</feature>
<feature type="compositionally biased region" description="Polar residues" evidence="1">
    <location>
        <begin position="1"/>
        <end position="26"/>
    </location>
</feature>
<dbReference type="PANTHER" id="PTHR37393">
    <property type="entry name" value="AT-RICH INTERACTIVE DOMAIN-CONTAINING PROTEIN 1A-LIKE"/>
    <property type="match status" value="1"/>
</dbReference>
<accession>A0A438G186</accession>